<dbReference type="Pfam" id="PF03372">
    <property type="entry name" value="Exo_endo_phos"/>
    <property type="match status" value="1"/>
</dbReference>
<dbReference type="InterPro" id="IPR051916">
    <property type="entry name" value="GPI-anchor_lipid_remodeler"/>
</dbReference>
<comment type="caution">
    <text evidence="3">The sequence shown here is derived from an EMBL/GenBank/DDBJ whole genome shotgun (WGS) entry which is preliminary data.</text>
</comment>
<dbReference type="InterPro" id="IPR005135">
    <property type="entry name" value="Endo/exonuclease/phosphatase"/>
</dbReference>
<evidence type="ECO:0000259" key="2">
    <source>
        <dbReference type="Pfam" id="PF03372"/>
    </source>
</evidence>
<feature type="domain" description="Endonuclease/exonuclease/phosphatase" evidence="2">
    <location>
        <begin position="34"/>
        <end position="265"/>
    </location>
</feature>
<dbReference type="RefSeq" id="WP_301237814.1">
    <property type="nucleotide sequence ID" value="NZ_JANRHH010000019.1"/>
</dbReference>
<dbReference type="PANTHER" id="PTHR14859">
    <property type="entry name" value="CALCOFLUOR WHITE HYPERSENSITIVE PROTEIN PRECURSOR"/>
    <property type="match status" value="1"/>
</dbReference>
<dbReference type="InterPro" id="IPR036691">
    <property type="entry name" value="Endo/exonu/phosph_ase_sf"/>
</dbReference>
<keyword evidence="1" id="KW-0732">Signal</keyword>
<dbReference type="PANTHER" id="PTHR14859:SF15">
    <property type="entry name" value="ENDONUCLEASE_EXONUCLEASE_PHOSPHATASE DOMAIN-CONTAINING PROTEIN"/>
    <property type="match status" value="1"/>
</dbReference>
<dbReference type="Gene3D" id="3.60.10.10">
    <property type="entry name" value="Endonuclease/exonuclease/phosphatase"/>
    <property type="match status" value="1"/>
</dbReference>
<evidence type="ECO:0000313" key="4">
    <source>
        <dbReference type="Proteomes" id="UP001174196"/>
    </source>
</evidence>
<keyword evidence="3" id="KW-0378">Hydrolase</keyword>
<feature type="signal peptide" evidence="1">
    <location>
        <begin position="1"/>
        <end position="23"/>
    </location>
</feature>
<keyword evidence="4" id="KW-1185">Reference proteome</keyword>
<evidence type="ECO:0000256" key="1">
    <source>
        <dbReference type="SAM" id="SignalP"/>
    </source>
</evidence>
<dbReference type="EMBL" id="JANRHH010000019">
    <property type="protein sequence ID" value="MDN4593103.1"/>
    <property type="molecule type" value="Genomic_DNA"/>
</dbReference>
<keyword evidence="3" id="KW-0255">Endonuclease</keyword>
<name>A0ABT8IJY9_9BACL</name>
<dbReference type="GO" id="GO:0004519">
    <property type="term" value="F:endonuclease activity"/>
    <property type="evidence" value="ECO:0007669"/>
    <property type="project" value="UniProtKB-KW"/>
</dbReference>
<proteinExistence type="predicted"/>
<evidence type="ECO:0000313" key="3">
    <source>
        <dbReference type="EMBL" id="MDN4593103.1"/>
    </source>
</evidence>
<keyword evidence="3" id="KW-0540">Nuclease</keyword>
<dbReference type="SUPFAM" id="SSF56219">
    <property type="entry name" value="DNase I-like"/>
    <property type="match status" value="1"/>
</dbReference>
<reference evidence="3" key="1">
    <citation type="submission" date="2022-08" db="EMBL/GenBank/DDBJ databases">
        <title>Polycladomyces zharkentsis sp. nov., a novel thermophilic CMC and starch-degrading bacterium isolated from a geothermal spring in Kazakhstan.</title>
        <authorList>
            <person name="Mashzhan A."/>
            <person name="Kistaubaeva A."/>
            <person name="Javier-Lopez R."/>
            <person name="Birkeland N.-K."/>
        </authorList>
    </citation>
    <scope>NUCLEOTIDE SEQUENCE</scope>
    <source>
        <strain evidence="3">KSR 13</strain>
    </source>
</reference>
<gene>
    <name evidence="3" type="ORF">NWF35_04165</name>
</gene>
<feature type="chain" id="PRO_5045883226" evidence="1">
    <location>
        <begin position="24"/>
        <end position="278"/>
    </location>
</feature>
<accession>A0ABT8IJY9</accession>
<protein>
    <submittedName>
        <fullName evidence="3">Endonuclease/exonuclease/phosphatase family protein</fullName>
    </submittedName>
</protein>
<sequence length="278" mass="30991">MRIGLVIMCLYGMVMALPTTAGAKEEHSRPLHVVTYNIQHGANHHGQLDLETIAENLQSSEADVITLQEVDKHWSERSRFVDEAAWLGERLGMQVRFAPIYSLDPLREGEPRREYGLAILSRYPIVSFENHELSRISSQEPDKGVQKLPGFPEAVINVRGVKVHVFSTHLSLNPDVRMLETEEMLEIIHRREGPVILTGDMNAEPGSPEMKRLSAEMTDAFAVGGDGAGWTYPVPAPVKRIDDVFVSSDVRVESCEVLPVEGSDHYPVSARLSVEKSE</sequence>
<organism evidence="3 4">
    <name type="scientific">Polycladomyces subterraneus</name>
    <dbReference type="NCBI Taxonomy" id="1016997"/>
    <lineage>
        <taxon>Bacteria</taxon>
        <taxon>Bacillati</taxon>
        <taxon>Bacillota</taxon>
        <taxon>Bacilli</taxon>
        <taxon>Bacillales</taxon>
        <taxon>Thermoactinomycetaceae</taxon>
        <taxon>Polycladomyces</taxon>
    </lineage>
</organism>
<dbReference type="Proteomes" id="UP001174196">
    <property type="component" value="Unassembled WGS sequence"/>
</dbReference>